<evidence type="ECO:0000259" key="1">
    <source>
        <dbReference type="Pfam" id="PF08241"/>
    </source>
</evidence>
<dbReference type="AlphaFoldDB" id="A0A1G1YTI7"/>
<evidence type="ECO:0000313" key="3">
    <source>
        <dbReference type="Proteomes" id="UP000178122"/>
    </source>
</evidence>
<dbReference type="Gene3D" id="3.40.50.150">
    <property type="entry name" value="Vaccinia Virus protein VP39"/>
    <property type="match status" value="1"/>
</dbReference>
<dbReference type="InterPro" id="IPR013216">
    <property type="entry name" value="Methyltransf_11"/>
</dbReference>
<accession>A0A1G1YTI7</accession>
<name>A0A1G1YTI7_9BACT</name>
<protein>
    <recommendedName>
        <fullName evidence="1">Methyltransferase type 11 domain-containing protein</fullName>
    </recommendedName>
</protein>
<evidence type="ECO:0000313" key="2">
    <source>
        <dbReference type="EMBL" id="OGY55671.1"/>
    </source>
</evidence>
<gene>
    <name evidence="2" type="ORF">A2912_06175</name>
</gene>
<sequence length="261" mass="29491">MNKQEFEGVRAELYEQAMTKYPLAREEDIQAMFRHLAPQQGDKIIGFGEGNGYFCSSIAQAIGSEGRYLVTDPSQDQLDNLVRRVCLPQIEVRRAGIEELNLKSGYFDKAWSFGAFHHCTNQTEAMKRIYGALRNGGSLVLCDVFQGSPLASHFDEIVARYCLTGHDVKFLSDGFAKTLCYLAGFSEKDVTCVDLPQKWKFQSENDLGEFIYKLHALTKLPGTEEEKIGKTLESCRKILGIEYKNGCYELNWPMKAIIAIK</sequence>
<dbReference type="Pfam" id="PF08241">
    <property type="entry name" value="Methyltransf_11"/>
    <property type="match status" value="1"/>
</dbReference>
<dbReference type="SUPFAM" id="SSF53335">
    <property type="entry name" value="S-adenosyl-L-methionine-dependent methyltransferases"/>
    <property type="match status" value="1"/>
</dbReference>
<organism evidence="2 3">
    <name type="scientific">Candidatus Buchananbacteria bacterium RIFCSPLOWO2_01_FULL_40_23b</name>
    <dbReference type="NCBI Taxonomy" id="1797544"/>
    <lineage>
        <taxon>Bacteria</taxon>
        <taxon>Candidatus Buchananiibacteriota</taxon>
    </lineage>
</organism>
<proteinExistence type="predicted"/>
<feature type="domain" description="Methyltransferase type 11" evidence="1">
    <location>
        <begin position="47"/>
        <end position="141"/>
    </location>
</feature>
<dbReference type="PANTHER" id="PTHR43861">
    <property type="entry name" value="TRANS-ACONITATE 2-METHYLTRANSFERASE-RELATED"/>
    <property type="match status" value="1"/>
</dbReference>
<dbReference type="InterPro" id="IPR029063">
    <property type="entry name" value="SAM-dependent_MTases_sf"/>
</dbReference>
<comment type="caution">
    <text evidence="2">The sequence shown here is derived from an EMBL/GenBank/DDBJ whole genome shotgun (WGS) entry which is preliminary data.</text>
</comment>
<dbReference type="EMBL" id="MHIN01000008">
    <property type="protein sequence ID" value="OGY55671.1"/>
    <property type="molecule type" value="Genomic_DNA"/>
</dbReference>
<dbReference type="GO" id="GO:0008757">
    <property type="term" value="F:S-adenosylmethionine-dependent methyltransferase activity"/>
    <property type="evidence" value="ECO:0007669"/>
    <property type="project" value="InterPro"/>
</dbReference>
<dbReference type="CDD" id="cd02440">
    <property type="entry name" value="AdoMet_MTases"/>
    <property type="match status" value="1"/>
</dbReference>
<dbReference type="Proteomes" id="UP000178122">
    <property type="component" value="Unassembled WGS sequence"/>
</dbReference>
<reference evidence="2 3" key="1">
    <citation type="journal article" date="2016" name="Nat. Commun.">
        <title>Thousands of microbial genomes shed light on interconnected biogeochemical processes in an aquifer system.</title>
        <authorList>
            <person name="Anantharaman K."/>
            <person name="Brown C.T."/>
            <person name="Hug L.A."/>
            <person name="Sharon I."/>
            <person name="Castelle C.J."/>
            <person name="Probst A.J."/>
            <person name="Thomas B.C."/>
            <person name="Singh A."/>
            <person name="Wilkins M.J."/>
            <person name="Karaoz U."/>
            <person name="Brodie E.L."/>
            <person name="Williams K.H."/>
            <person name="Hubbard S.S."/>
            <person name="Banfield J.F."/>
        </authorList>
    </citation>
    <scope>NUCLEOTIDE SEQUENCE [LARGE SCALE GENOMIC DNA]</scope>
</reference>